<dbReference type="Pfam" id="PF13041">
    <property type="entry name" value="PPR_2"/>
    <property type="match status" value="3"/>
</dbReference>
<feature type="repeat" description="PPR" evidence="3">
    <location>
        <begin position="884"/>
        <end position="918"/>
    </location>
</feature>
<evidence type="ECO:0000313" key="6">
    <source>
        <dbReference type="EMBL" id="RYR63270.1"/>
    </source>
</evidence>
<feature type="repeat" description="PPR" evidence="3">
    <location>
        <begin position="269"/>
        <end position="303"/>
    </location>
</feature>
<feature type="region of interest" description="Disordered" evidence="4">
    <location>
        <begin position="56"/>
        <end position="83"/>
    </location>
</feature>
<feature type="compositionally biased region" description="Basic and acidic residues" evidence="4">
    <location>
        <begin position="767"/>
        <end position="785"/>
    </location>
</feature>
<dbReference type="InterPro" id="IPR033443">
    <property type="entry name" value="PROP1-like_PPR_dom"/>
</dbReference>
<dbReference type="Pfam" id="PF01535">
    <property type="entry name" value="PPR"/>
    <property type="match status" value="1"/>
</dbReference>
<evidence type="ECO:0000256" key="3">
    <source>
        <dbReference type="PROSITE-ProRule" id="PRU00708"/>
    </source>
</evidence>
<feature type="repeat" description="PPR" evidence="3">
    <location>
        <begin position="1094"/>
        <end position="1124"/>
    </location>
</feature>
<dbReference type="Pfam" id="PF13812">
    <property type="entry name" value="PPR_3"/>
    <property type="match status" value="1"/>
</dbReference>
<feature type="repeat" description="PPR" evidence="3">
    <location>
        <begin position="199"/>
        <end position="233"/>
    </location>
</feature>
<sequence length="1413" mass="158704">MFIILFHANTIFCVSESFDDTRCGTLKSKHENSFQSLSNTEDRTHPNMASRLCCSSPSPLSHQHRCSQTYSRISPSPTTKPKTSLPLIHVSLQQHQHPEQEAPSSSSKPRIWVNPNNPLAKRLRRKSNSSRYVSLVKFAQSLDSCDPTSEQVSTILASFGDTVLERDAVFVLNKMENSNTAPLVMRHFRDKIKPSKDTELILYNVTLKVCRKSMDFQAAEKLFDEMLQRGMQPNNITFSTLINCARMCALPDKAVEWFEKMPGFGCEPDGITSSAMVYAYARTGNADMALKLYDRAKEEKWRLDAVAFSALIKMIGVSGNYDGCLSVYQEMKELGVRPNMALYNTLLEAMRKARRPRQAKAIYSEMISNGFSPDLVTYASLIRVYVRAQFSDDALSVYKEMKEKEIEMSSILYNVLLAMCADVHRVDEGVRIFKDMKSSGTCQPDSWTYSSMITLYSCHGKVSEAEAMLNEMIESGIEPTIRVLTSMVQCYGKAKRTDDVVKICNQLLDLGMVPDDRFCCCLLNVMAQTPNKEMGMLTDSVEKGNAKLGSVVRYLVEEQEDDGDSFIKEVSELLSSVDAEAKMPLCNSLIDLCVKLNANGRAHDLLDLGLKLEIYVDVQVRSQIQWSLHLKRLSVGAGLTALRAWMNDLSKAFECGEDLPPLLGINTGQRKYKPSDKGLFSVLESRLNELNAPFHEHPNKAGWLLTTTTEAKSWLESKGSTESISTSNSLTQTNEQWPVTVNNLSYLYTQSKTPLQASSQNPFTFTQHHEHPNSPEAANPHDPHAKSQPLSKNHIWVNPRSSRAKHLRKKKSLSSISASSFSSLLRLAKSLDSCSQQDVSKILNSLGGKIVEPDAVFVLDNMLNPEIALIVLKYFQQKIKPQKHVVLYNVTLKLFREVKDFKGAEKLFDEMIQRGVKPSIVTFSTMISCAATCSLPHKAVEWFENMPSFECEPDDNICSTMIYAYARVGNAYKALSLYDRAKTEKWHVDKVAFSALIKMHGKAGNYDGCLNVYNDMKFFGTKPNLVTYNSVLYAMGRARRAWQAKVIYEEMVSNGISPNWPTYAALLQAYCRGRFKEDALSVYKEMKEKGMDMNVVLYNMLLAMCADVGYTDKAVEIFEDMKSSAACRPDSFTFSSLIDMYSCIGKVSEAEETLNEMIDNGIQPNIFVLTSLVRCYGKAKRIDDAVKILNQFSGLGIVPDDRFCDTLLNIMIQTPKEELVKLTDCVEKANPKLSSVVRCLLEEQKGDVVDFRREACELFNSVDAESKKSFCNSLIDLCVNLNKPDRACDLLDLGLRLGIYTDIQSRSQTMWYLHLKRLSLGAALTALCFWINDLSKALESGEDLPPLLGIDTGLGKHKFADKGLVSVFESHLRELNAPFHEATHKAGWFFTTNEAVKLWLQSSGGKCTQEVYV</sequence>
<feature type="domain" description="Smr" evidence="5">
    <location>
        <begin position="625"/>
        <end position="708"/>
    </location>
</feature>
<accession>A0A445DJE1</accession>
<dbReference type="Proteomes" id="UP000289738">
    <property type="component" value="Chromosome A04"/>
</dbReference>
<dbReference type="PANTHER" id="PTHR47447:SF10">
    <property type="entry name" value="PENTATRICOPEPTIDE (PPR) REPEAT PROTEIN"/>
    <property type="match status" value="1"/>
</dbReference>
<comment type="similarity">
    <text evidence="1">Belongs to the PPR family. P subfamily.</text>
</comment>
<feature type="repeat" description="PPR" evidence="3">
    <location>
        <begin position="1130"/>
        <end position="1164"/>
    </location>
</feature>
<dbReference type="InterPro" id="IPR011990">
    <property type="entry name" value="TPR-like_helical_dom_sf"/>
</dbReference>
<evidence type="ECO:0000313" key="7">
    <source>
        <dbReference type="Proteomes" id="UP000289738"/>
    </source>
</evidence>
<feature type="compositionally biased region" description="Low complexity" evidence="4">
    <location>
        <begin position="74"/>
        <end position="83"/>
    </location>
</feature>
<feature type="repeat" description="PPR" evidence="3">
    <location>
        <begin position="339"/>
        <end position="373"/>
    </location>
</feature>
<comment type="caution">
    <text evidence="6">The sequence shown here is derived from an EMBL/GenBank/DDBJ whole genome shotgun (WGS) entry which is preliminary data.</text>
</comment>
<organism evidence="6 7">
    <name type="scientific">Arachis hypogaea</name>
    <name type="common">Peanut</name>
    <dbReference type="NCBI Taxonomy" id="3818"/>
    <lineage>
        <taxon>Eukaryota</taxon>
        <taxon>Viridiplantae</taxon>
        <taxon>Streptophyta</taxon>
        <taxon>Embryophyta</taxon>
        <taxon>Tracheophyta</taxon>
        <taxon>Spermatophyta</taxon>
        <taxon>Magnoliopsida</taxon>
        <taxon>eudicotyledons</taxon>
        <taxon>Gunneridae</taxon>
        <taxon>Pentapetalae</taxon>
        <taxon>rosids</taxon>
        <taxon>fabids</taxon>
        <taxon>Fabales</taxon>
        <taxon>Fabaceae</taxon>
        <taxon>Papilionoideae</taxon>
        <taxon>50 kb inversion clade</taxon>
        <taxon>dalbergioids sensu lato</taxon>
        <taxon>Dalbergieae</taxon>
        <taxon>Pterocarpus clade</taxon>
        <taxon>Arachis</taxon>
    </lineage>
</organism>
<dbReference type="Gene3D" id="1.25.40.10">
    <property type="entry name" value="Tetratricopeptide repeat domain"/>
    <property type="match status" value="6"/>
</dbReference>
<dbReference type="FunFam" id="1.25.40.10:FF:000509">
    <property type="entry name" value="Pentatricopeptide repeat-containing protein At4g16390, chloroplastic"/>
    <property type="match status" value="2"/>
</dbReference>
<feature type="repeat" description="PPR" evidence="3">
    <location>
        <begin position="234"/>
        <end position="268"/>
    </location>
</feature>
<feature type="repeat" description="PPR" evidence="3">
    <location>
        <begin position="374"/>
        <end position="408"/>
    </location>
</feature>
<feature type="region of interest" description="Disordered" evidence="4">
    <location>
        <begin position="757"/>
        <end position="811"/>
    </location>
</feature>
<feature type="repeat" description="PPR" evidence="3">
    <location>
        <begin position="409"/>
        <end position="443"/>
    </location>
</feature>
<gene>
    <name evidence="6" type="ORF">Ahy_A04g021069</name>
</gene>
<dbReference type="GO" id="GO:0009658">
    <property type="term" value="P:chloroplast organization"/>
    <property type="evidence" value="ECO:0007669"/>
    <property type="project" value="UniProtKB-ARBA"/>
</dbReference>
<feature type="repeat" description="PPR" evidence="3">
    <location>
        <begin position="919"/>
        <end position="953"/>
    </location>
</feature>
<feature type="region of interest" description="Disordered" evidence="4">
    <location>
        <begin position="93"/>
        <end position="112"/>
    </location>
</feature>
<name>A0A445DJE1_ARAHY</name>
<evidence type="ECO:0000256" key="4">
    <source>
        <dbReference type="SAM" id="MobiDB-lite"/>
    </source>
</evidence>
<dbReference type="STRING" id="3818.A0A445DJE1"/>
<dbReference type="GO" id="GO:0003729">
    <property type="term" value="F:mRNA binding"/>
    <property type="evidence" value="ECO:0007669"/>
    <property type="project" value="TreeGrafter"/>
</dbReference>
<dbReference type="SUPFAM" id="SSF81901">
    <property type="entry name" value="HCP-like"/>
    <property type="match status" value="1"/>
</dbReference>
<dbReference type="InterPro" id="IPR002885">
    <property type="entry name" value="PPR_rpt"/>
</dbReference>
<dbReference type="Pfam" id="PF17177">
    <property type="entry name" value="PPR_long"/>
    <property type="match status" value="3"/>
</dbReference>
<feature type="compositionally biased region" description="Basic residues" evidence="4">
    <location>
        <begin position="802"/>
        <end position="811"/>
    </location>
</feature>
<feature type="repeat" description="PPR" evidence="3">
    <location>
        <begin position="1024"/>
        <end position="1058"/>
    </location>
</feature>
<feature type="compositionally biased region" description="Polar residues" evidence="4">
    <location>
        <begin position="757"/>
        <end position="766"/>
    </location>
</feature>
<dbReference type="PROSITE" id="PS51375">
    <property type="entry name" value="PPR"/>
    <property type="match status" value="17"/>
</dbReference>
<keyword evidence="2" id="KW-0677">Repeat</keyword>
<dbReference type="SUPFAM" id="SSF48452">
    <property type="entry name" value="TPR-like"/>
    <property type="match status" value="1"/>
</dbReference>
<keyword evidence="7" id="KW-1185">Reference proteome</keyword>
<dbReference type="NCBIfam" id="TIGR00756">
    <property type="entry name" value="PPR"/>
    <property type="match status" value="17"/>
</dbReference>
<proteinExistence type="inferred from homology"/>
<dbReference type="SMART" id="SM00463">
    <property type="entry name" value="SMR"/>
    <property type="match status" value="2"/>
</dbReference>
<feature type="repeat" description="PPR" evidence="3">
    <location>
        <begin position="304"/>
        <end position="338"/>
    </location>
</feature>
<reference evidence="6 7" key="1">
    <citation type="submission" date="2019-01" db="EMBL/GenBank/DDBJ databases">
        <title>Sequencing of cultivated peanut Arachis hypogaea provides insights into genome evolution and oil improvement.</title>
        <authorList>
            <person name="Chen X."/>
        </authorList>
    </citation>
    <scope>NUCLEOTIDE SEQUENCE [LARGE SCALE GENOMIC DNA]</scope>
    <source>
        <strain evidence="7">cv. Fuhuasheng</strain>
        <tissue evidence="6">Leaves</tissue>
    </source>
</reference>
<dbReference type="GO" id="GO:0042134">
    <property type="term" value="F:rRNA primary transcript binding"/>
    <property type="evidence" value="ECO:0007669"/>
    <property type="project" value="TreeGrafter"/>
</dbReference>
<dbReference type="GO" id="GO:0009570">
    <property type="term" value="C:chloroplast stroma"/>
    <property type="evidence" value="ECO:0007669"/>
    <property type="project" value="TreeGrafter"/>
</dbReference>
<evidence type="ECO:0000256" key="1">
    <source>
        <dbReference type="ARBA" id="ARBA00007626"/>
    </source>
</evidence>
<dbReference type="EMBL" id="SDMP01000004">
    <property type="protein sequence ID" value="RYR63270.1"/>
    <property type="molecule type" value="Genomic_DNA"/>
</dbReference>
<feature type="domain" description="Smr" evidence="5">
    <location>
        <begin position="1310"/>
        <end position="1400"/>
    </location>
</feature>
<feature type="repeat" description="PPR" evidence="3">
    <location>
        <begin position="445"/>
        <end position="479"/>
    </location>
</feature>
<feature type="repeat" description="PPR" evidence="3">
    <location>
        <begin position="1059"/>
        <end position="1093"/>
    </location>
</feature>
<dbReference type="InterPro" id="IPR002625">
    <property type="entry name" value="Smr_dom"/>
</dbReference>
<evidence type="ECO:0000256" key="2">
    <source>
        <dbReference type="ARBA" id="ARBA00022737"/>
    </source>
</evidence>
<dbReference type="PANTHER" id="PTHR47447">
    <property type="entry name" value="OS03G0856100 PROTEIN"/>
    <property type="match status" value="1"/>
</dbReference>
<feature type="repeat" description="PPR" evidence="3">
    <location>
        <begin position="989"/>
        <end position="1023"/>
    </location>
</feature>
<feature type="repeat" description="PPR" evidence="3">
    <location>
        <begin position="1165"/>
        <end position="1199"/>
    </location>
</feature>
<feature type="repeat" description="PPR" evidence="3">
    <location>
        <begin position="480"/>
        <end position="514"/>
    </location>
</feature>
<evidence type="ECO:0000259" key="5">
    <source>
        <dbReference type="SMART" id="SM00463"/>
    </source>
</evidence>
<protein>
    <recommendedName>
        <fullName evidence="5">Smr domain-containing protein</fullName>
    </recommendedName>
</protein>
<dbReference type="GO" id="GO:0045727">
    <property type="term" value="P:positive regulation of translation"/>
    <property type="evidence" value="ECO:0007669"/>
    <property type="project" value="TreeGrafter"/>
</dbReference>